<keyword evidence="3" id="KW-1185">Reference proteome</keyword>
<dbReference type="Proteomes" id="UP001283361">
    <property type="component" value="Unassembled WGS sequence"/>
</dbReference>
<evidence type="ECO:0000313" key="2">
    <source>
        <dbReference type="EMBL" id="KAK3728333.1"/>
    </source>
</evidence>
<dbReference type="EMBL" id="JAWDGP010007193">
    <property type="protein sequence ID" value="KAK3728333.1"/>
    <property type="molecule type" value="Genomic_DNA"/>
</dbReference>
<feature type="compositionally biased region" description="Polar residues" evidence="1">
    <location>
        <begin position="89"/>
        <end position="107"/>
    </location>
</feature>
<reference evidence="2" key="1">
    <citation type="journal article" date="2023" name="G3 (Bethesda)">
        <title>A reference genome for the long-term kleptoplast-retaining sea slug Elysia crispata morphotype clarki.</title>
        <authorList>
            <person name="Eastman K.E."/>
            <person name="Pendleton A.L."/>
            <person name="Shaikh M.A."/>
            <person name="Suttiyut T."/>
            <person name="Ogas R."/>
            <person name="Tomko P."/>
            <person name="Gavelis G."/>
            <person name="Widhalm J.R."/>
            <person name="Wisecaver J.H."/>
        </authorList>
    </citation>
    <scope>NUCLEOTIDE SEQUENCE</scope>
    <source>
        <strain evidence="2">ECLA1</strain>
    </source>
</reference>
<proteinExistence type="predicted"/>
<accession>A0AAE1CQJ3</accession>
<dbReference type="AlphaFoldDB" id="A0AAE1CQJ3"/>
<protein>
    <submittedName>
        <fullName evidence="2">Uncharacterized protein</fullName>
    </submittedName>
</protein>
<gene>
    <name evidence="2" type="ORF">RRG08_043958</name>
</gene>
<comment type="caution">
    <text evidence="2">The sequence shown here is derived from an EMBL/GenBank/DDBJ whole genome shotgun (WGS) entry which is preliminary data.</text>
</comment>
<sequence length="107" mass="11549">MSSFSARAILVCVASLGEQGVSVLSDRNARLSPYQPFVSFKSNMFGKQAKRSAPRKATQVASSCNKLGNNPKEPPHCQIGEIKSRDFSSRPSLSGENRCSSRTIAVT</sequence>
<name>A0AAE1CQJ3_9GAST</name>
<evidence type="ECO:0000313" key="3">
    <source>
        <dbReference type="Proteomes" id="UP001283361"/>
    </source>
</evidence>
<evidence type="ECO:0000256" key="1">
    <source>
        <dbReference type="SAM" id="MobiDB-lite"/>
    </source>
</evidence>
<organism evidence="2 3">
    <name type="scientific">Elysia crispata</name>
    <name type="common">lettuce slug</name>
    <dbReference type="NCBI Taxonomy" id="231223"/>
    <lineage>
        <taxon>Eukaryota</taxon>
        <taxon>Metazoa</taxon>
        <taxon>Spiralia</taxon>
        <taxon>Lophotrochozoa</taxon>
        <taxon>Mollusca</taxon>
        <taxon>Gastropoda</taxon>
        <taxon>Heterobranchia</taxon>
        <taxon>Euthyneura</taxon>
        <taxon>Panpulmonata</taxon>
        <taxon>Sacoglossa</taxon>
        <taxon>Placobranchoidea</taxon>
        <taxon>Plakobranchidae</taxon>
        <taxon>Elysia</taxon>
    </lineage>
</organism>
<feature type="region of interest" description="Disordered" evidence="1">
    <location>
        <begin position="63"/>
        <end position="107"/>
    </location>
</feature>